<dbReference type="InterPro" id="IPR027854">
    <property type="entry name" value="STMP1"/>
</dbReference>
<dbReference type="Proteomes" id="UP000009183">
    <property type="component" value="Chromosome 16"/>
</dbReference>
<dbReference type="InParanoid" id="F6HAU5"/>
<dbReference type="Pfam" id="PF15054">
    <property type="entry name" value="DUF4535"/>
    <property type="match status" value="1"/>
</dbReference>
<proteinExistence type="predicted"/>
<dbReference type="HOGENOM" id="CLU_193426_1_0_1"/>
<dbReference type="PANTHER" id="PTHR33528:SF17">
    <property type="entry name" value="TRANSMEMBRANE PROTEIN"/>
    <property type="match status" value="1"/>
</dbReference>
<reference evidence="1" key="1">
    <citation type="submission" date="2011-05" db="EMBL/GenBank/DDBJ databases">
        <title>High quality assembly and annotation of grapevine genome.</title>
        <authorList>
            <person name="Vitulo N."/>
            <person name="Olivier J."/>
            <person name="Forcato C."/>
            <person name="Albiero A."/>
            <person name="D'Angelo M."/>
            <person name="Zimbello R."/>
            <person name="Schiavon R."/>
            <person name="Rigobello C."/>
            <person name="Policriti A."/>
            <person name="Clepet C."/>
            <person name="Casagrande A."/>
            <person name="Choisne N."/>
            <person name="Vezzi A."/>
            <person name="Hugueney P."/>
            <person name="Horner D."/>
            <person name="Mica E."/>
            <person name="Cattonaro F."/>
            <person name="Del Fabbro C."/>
            <person name="Alaux M."/>
            <person name="Di Gaspero G."/>
            <person name="Scalabrin S."/>
            <person name="Pesole G."/>
            <person name="Delledonne M."/>
            <person name="Pezzotti M."/>
            <person name="Pe E.M."/>
            <person name="Caboche M."/>
            <person name="Adam-Blondon A.-F."/>
            <person name="Weissenbach J."/>
            <person name="Quetier F."/>
            <person name="Wincker P."/>
            <person name="Morgante M."/>
            <person name="Valle G."/>
        </authorList>
    </citation>
    <scope>NUCLEOTIDE SEQUENCE</scope>
</reference>
<dbReference type="eggNOG" id="ENOG502S7CV">
    <property type="taxonomic scope" value="Eukaryota"/>
</dbReference>
<dbReference type="PANTHER" id="PTHR33528">
    <property type="entry name" value="OS07G0239500 PROTEIN"/>
    <property type="match status" value="1"/>
</dbReference>
<dbReference type="PROSITE" id="PS51257">
    <property type="entry name" value="PROKAR_LIPOPROTEIN"/>
    <property type="match status" value="1"/>
</dbReference>
<dbReference type="AlphaFoldDB" id="F6HAU5"/>
<accession>F6HAU5</accession>
<organism evidence="1 2">
    <name type="scientific">Vitis vinifera</name>
    <name type="common">Grape</name>
    <dbReference type="NCBI Taxonomy" id="29760"/>
    <lineage>
        <taxon>Eukaryota</taxon>
        <taxon>Viridiplantae</taxon>
        <taxon>Streptophyta</taxon>
        <taxon>Embryophyta</taxon>
        <taxon>Tracheophyta</taxon>
        <taxon>Spermatophyta</taxon>
        <taxon>Magnoliopsida</taxon>
        <taxon>eudicotyledons</taxon>
        <taxon>Gunneridae</taxon>
        <taxon>Pentapetalae</taxon>
        <taxon>rosids</taxon>
        <taxon>Vitales</taxon>
        <taxon>Vitaceae</taxon>
        <taxon>Viteae</taxon>
        <taxon>Vitis</taxon>
    </lineage>
</organism>
<protein>
    <submittedName>
        <fullName evidence="1">Uncharacterized protein</fullName>
    </submittedName>
</protein>
<dbReference type="PaxDb" id="29760-VIT_16s0022g00590.t01"/>
<evidence type="ECO:0000313" key="2">
    <source>
        <dbReference type="Proteomes" id="UP000009183"/>
    </source>
</evidence>
<name>F6HAU5_VITVI</name>
<keyword evidence="2" id="KW-1185">Reference proteome</keyword>
<evidence type="ECO:0000313" key="1">
    <source>
        <dbReference type="EMBL" id="CCB49330.1"/>
    </source>
</evidence>
<sequence length="79" mass="9091">MGIFKGSFSFMVGTACGIYIAQNYNVPNIKKLANTAIFMARHLEEKYRKPKKRDDECTPSEVPCAKMWRATPLCLFWII</sequence>
<dbReference type="EMBL" id="FN595506">
    <property type="protein sequence ID" value="CCB49330.1"/>
    <property type="molecule type" value="Genomic_DNA"/>
</dbReference>
<gene>
    <name evidence="1" type="ordered locus">VIT_16s0022g00590</name>
</gene>